<keyword evidence="7" id="KW-1185">Reference proteome</keyword>
<dbReference type="InterPro" id="IPR011250">
    <property type="entry name" value="OMP/PagP_B-barrel"/>
</dbReference>
<evidence type="ECO:0000313" key="3">
    <source>
        <dbReference type="EMBL" id="ATJ92385.1"/>
    </source>
</evidence>
<dbReference type="Proteomes" id="UP000194565">
    <property type="component" value="Unassembled WGS sequence"/>
</dbReference>
<evidence type="ECO:0000313" key="9">
    <source>
        <dbReference type="Proteomes" id="UP000194565"/>
    </source>
</evidence>
<sequence>MVKLRSLLTAMVAGVAALSGTAKAQTTQVAPAPATSNAAYVNAPVLSHIPSAPRPYSGHCGIFETCASTKIGLGKGDFMIRLSGVGVLPQDRDSNVSLHAGGATIPLRNTHLSTTNQAMPELTLEYFLTDNVSVDLIATSTRHEVAALGSDVPSLGGPRKLDVGSAWVLPPTLTFAWHFRPHKRFNPYVGVGATAMWFHNMKGNAGSPLGLTKLNAGFTGGPSVNAGFDYQLVGNWFFNADVKQMFVRMHAWVQNPAETLRVRAHESLDPTVVSAGIAYRF</sequence>
<feature type="signal peptide" evidence="2">
    <location>
        <begin position="1"/>
        <end position="24"/>
    </location>
</feature>
<dbReference type="RefSeq" id="WP_035382689.1">
    <property type="nucleotide sequence ID" value="NZ_BJVR01000042.1"/>
</dbReference>
<comment type="similarity">
    <text evidence="1">Belongs to the OmpW/AlkL family.</text>
</comment>
<dbReference type="AlphaFoldDB" id="A0A094ZDF0"/>
<evidence type="ECO:0000313" key="6">
    <source>
        <dbReference type="EMBL" id="OUI79933.1"/>
    </source>
</evidence>
<keyword evidence="2" id="KW-0732">Signal</keyword>
<dbReference type="Pfam" id="PF03922">
    <property type="entry name" value="OmpW"/>
    <property type="match status" value="1"/>
</dbReference>
<gene>
    <name evidence="5" type="ORF">AD947_02990</name>
    <name evidence="4" type="ORF">AtDm6_3698</name>
    <name evidence="3" type="ORF">CIW82_03430</name>
    <name evidence="6" type="ORF">HC62_18270</name>
</gene>
<dbReference type="PANTHER" id="PTHR36920">
    <property type="match status" value="1"/>
</dbReference>
<organism evidence="4 7">
    <name type="scientific">Acetobacter tropicalis</name>
    <dbReference type="NCBI Taxonomy" id="104102"/>
    <lineage>
        <taxon>Bacteria</taxon>
        <taxon>Pseudomonadati</taxon>
        <taxon>Pseudomonadota</taxon>
        <taxon>Alphaproteobacteria</taxon>
        <taxon>Acetobacterales</taxon>
        <taxon>Acetobacteraceae</taxon>
        <taxon>Acetobacter</taxon>
    </lineage>
</organism>
<protein>
    <submittedName>
        <fullName evidence="6">Membrane protein</fullName>
    </submittedName>
    <submittedName>
        <fullName evidence="3">OmpW family protein</fullName>
    </submittedName>
</protein>
<dbReference type="STRING" id="104102.AtDm6_3698"/>
<dbReference type="EMBL" id="JOMM01000090">
    <property type="protein sequence ID" value="OUI79933.1"/>
    <property type="molecule type" value="Genomic_DNA"/>
</dbReference>
<dbReference type="KEGG" id="ato:CIW82_03430"/>
<evidence type="ECO:0000256" key="1">
    <source>
        <dbReference type="ARBA" id="ARBA00009330"/>
    </source>
</evidence>
<dbReference type="OrthoDB" id="9807574at2"/>
<dbReference type="EMBL" id="LHZT01000097">
    <property type="protein sequence ID" value="KXV60039.1"/>
    <property type="molecule type" value="Genomic_DNA"/>
</dbReference>
<evidence type="ECO:0000313" key="7">
    <source>
        <dbReference type="Proteomes" id="UP000029448"/>
    </source>
</evidence>
<dbReference type="PANTHER" id="PTHR36920:SF1">
    <property type="entry name" value="OUTER MEMBRANE PROTEIN W"/>
    <property type="match status" value="1"/>
</dbReference>
<evidence type="ECO:0000256" key="2">
    <source>
        <dbReference type="SAM" id="SignalP"/>
    </source>
</evidence>
<dbReference type="GO" id="GO:0019867">
    <property type="term" value="C:outer membrane"/>
    <property type="evidence" value="ECO:0007669"/>
    <property type="project" value="InterPro"/>
</dbReference>
<evidence type="ECO:0000313" key="4">
    <source>
        <dbReference type="EMBL" id="KGB20691.1"/>
    </source>
</evidence>
<evidence type="ECO:0000313" key="5">
    <source>
        <dbReference type="EMBL" id="KXV60039.1"/>
    </source>
</evidence>
<reference evidence="4 7" key="1">
    <citation type="submission" date="2014-06" db="EMBL/GenBank/DDBJ databases">
        <title>Functional and comparative genomic analyses of the Drosophila gut microbiota identify candidate symbiosis factors.</title>
        <authorList>
            <person name="Newell P.D."/>
            <person name="Chaston J.M."/>
            <person name="Douglas A.E."/>
        </authorList>
    </citation>
    <scope>NUCLEOTIDE SEQUENCE [LARGE SCALE GENOMIC DNA]</scope>
    <source>
        <strain evidence="4 7">DmCS_006</strain>
    </source>
</reference>
<dbReference type="EMBL" id="JOKM01000123">
    <property type="protein sequence ID" value="KGB20691.1"/>
    <property type="molecule type" value="Genomic_DNA"/>
</dbReference>
<dbReference type="Proteomes" id="UP000220394">
    <property type="component" value="Chromosome"/>
</dbReference>
<dbReference type="InterPro" id="IPR005618">
    <property type="entry name" value="OMPW"/>
</dbReference>
<dbReference type="Proteomes" id="UP000075411">
    <property type="component" value="Unassembled WGS sequence"/>
</dbReference>
<reference evidence="5 8" key="3">
    <citation type="submission" date="2015-06" db="EMBL/GenBank/DDBJ databases">
        <title>Improved classification and identification of acetic acid bacteria using matrix-assisted laser desorption/ionization time-of-flight mass spectrometry; Gluconobacter nephelii and Gluconobacter uchimurae are later heterotypic synonyms of Gluconobacter japonicus and Gluconobacter oxydans, respectively.</title>
        <authorList>
            <person name="Li L."/>
            <person name="Cleenwerck I."/>
            <person name="De Vuyst L."/>
            <person name="Vandamme P."/>
        </authorList>
    </citation>
    <scope>NUCLEOTIDE SEQUENCE [LARGE SCALE GENOMIC DNA]</scope>
    <source>
        <strain evidence="5 8">LMG 1663</strain>
    </source>
</reference>
<dbReference type="GO" id="GO:0055085">
    <property type="term" value="P:transmembrane transport"/>
    <property type="evidence" value="ECO:0007669"/>
    <property type="project" value="TreeGrafter"/>
</dbReference>
<evidence type="ECO:0000313" key="10">
    <source>
        <dbReference type="Proteomes" id="UP000220394"/>
    </source>
</evidence>
<dbReference type="Gene3D" id="2.40.160.20">
    <property type="match status" value="1"/>
</dbReference>
<proteinExistence type="inferred from homology"/>
<dbReference type="EMBL" id="CP022699">
    <property type="protein sequence ID" value="ATJ92385.1"/>
    <property type="molecule type" value="Genomic_DNA"/>
</dbReference>
<reference evidence="3 10" key="4">
    <citation type="submission" date="2017-08" db="EMBL/GenBank/DDBJ databases">
        <title>Complete Genome Sequence of Acetobacter tropicalis Oregon-R-modENCODE STRAIN BDGP1, an acetic acid bacterium isolated from Drosophila melanogaster gut.</title>
        <authorList>
            <person name="Wan K.H."/>
            <person name="Yu C."/>
            <person name="Park S."/>
            <person name="Hammonds A.S."/>
            <person name="Booth B.W."/>
            <person name="Celniker S.E."/>
        </authorList>
    </citation>
    <scope>NUCLEOTIDE SEQUENCE [LARGE SCALE GENOMIC DNA]</scope>
    <source>
        <strain evidence="3 10">BDGP1</strain>
    </source>
</reference>
<dbReference type="GeneID" id="34782898"/>
<reference evidence="6 9" key="2">
    <citation type="submission" date="2014-06" db="EMBL/GenBank/DDBJ databases">
        <authorList>
            <person name="Ju J."/>
            <person name="Zhang J."/>
        </authorList>
    </citation>
    <scope>NUCLEOTIDE SEQUENCE [LARGE SCALE GENOMIC DNA]</scope>
    <source>
        <strain evidence="6">DmW_042</strain>
    </source>
</reference>
<feature type="chain" id="PRO_5015031620" evidence="2">
    <location>
        <begin position="25"/>
        <end position="281"/>
    </location>
</feature>
<dbReference type="PATRIC" id="fig|104102.11.peg.1664"/>
<dbReference type="Proteomes" id="UP000029448">
    <property type="component" value="Unassembled WGS sequence"/>
</dbReference>
<evidence type="ECO:0000313" key="8">
    <source>
        <dbReference type="Proteomes" id="UP000075411"/>
    </source>
</evidence>
<accession>A0A094ZDF0</accession>
<name>A0A094ZDF0_9PROT</name>
<dbReference type="SUPFAM" id="SSF56925">
    <property type="entry name" value="OMPA-like"/>
    <property type="match status" value="1"/>
</dbReference>